<accession>A4VNR2</accession>
<reference evidence="10 11" key="1">
    <citation type="journal article" date="2008" name="Proc. Natl. Acad. Sci. U.S.A.">
        <title>Nitrogen fixation island and rhizosphere competence traits in the genome of root-associated Pseudomonas stutzeri A1501.</title>
        <authorList>
            <person name="Yan Y."/>
            <person name="Yang J."/>
            <person name="Dou Y."/>
            <person name="Chen M."/>
            <person name="Ping S."/>
            <person name="Peng J."/>
            <person name="Lu W."/>
            <person name="Zhang W."/>
            <person name="Yao Z."/>
            <person name="Li H."/>
            <person name="Liu W."/>
            <person name="He S."/>
            <person name="Geng L."/>
            <person name="Zhang X."/>
            <person name="Yang F."/>
            <person name="Yu H."/>
            <person name="Zhan Y."/>
            <person name="Li D."/>
            <person name="Lin Z."/>
            <person name="Wang Y."/>
            <person name="Elmerich C."/>
            <person name="Lin M."/>
            <person name="Jin Q."/>
        </authorList>
    </citation>
    <scope>NUCLEOTIDE SEQUENCE [LARGE SCALE GENOMIC DNA]</scope>
    <source>
        <strain evidence="10 11">A1501</strain>
    </source>
</reference>
<sequence>MSRSDVPASGPRHVPSIELPDAALDYSADWLDSDTADAWLQELILATPWTQPEIRLYGRQVAVPRLVAWYGDSQAAYRYSGLQHEPLAWTPLLQGVRQRLERETGHRFNGVLLNLYRDGGDAMGWHSDDEVELGRNPVVASLSLGAERRFDLRRKGSGRIQHSLLLGHGSLLVMSGATQHHWQHQIARTSKVSQPRLNLTFRLIHRDQPHEQ</sequence>
<dbReference type="Proteomes" id="UP000000233">
    <property type="component" value="Chromosome"/>
</dbReference>
<evidence type="ECO:0000313" key="10">
    <source>
        <dbReference type="EMBL" id="ABP80613.1"/>
    </source>
</evidence>
<evidence type="ECO:0000259" key="9">
    <source>
        <dbReference type="PROSITE" id="PS51471"/>
    </source>
</evidence>
<dbReference type="eggNOG" id="COG3145">
    <property type="taxonomic scope" value="Bacteria"/>
</dbReference>
<dbReference type="PANTHER" id="PTHR31212">
    <property type="entry name" value="ALPHA-KETOGLUTARATE-DEPENDENT DIOXYGENASE ALKB HOMOLOG 3"/>
    <property type="match status" value="1"/>
</dbReference>
<evidence type="ECO:0000256" key="1">
    <source>
        <dbReference type="ARBA" id="ARBA00001954"/>
    </source>
</evidence>
<feature type="domain" description="Fe2OG dioxygenase" evidence="9">
    <location>
        <begin position="107"/>
        <end position="205"/>
    </location>
</feature>
<dbReference type="Gene3D" id="2.60.120.590">
    <property type="entry name" value="Alpha-ketoglutarate-dependent dioxygenase AlkB-like"/>
    <property type="match status" value="1"/>
</dbReference>
<evidence type="ECO:0000256" key="7">
    <source>
        <dbReference type="ARBA" id="ARBA00023004"/>
    </source>
</evidence>
<keyword evidence="7" id="KW-0408">Iron</keyword>
<dbReference type="GO" id="GO:0046872">
    <property type="term" value="F:metal ion binding"/>
    <property type="evidence" value="ECO:0007669"/>
    <property type="project" value="UniProtKB-KW"/>
</dbReference>
<evidence type="ECO:0000256" key="3">
    <source>
        <dbReference type="ARBA" id="ARBA00022763"/>
    </source>
</evidence>
<dbReference type="InterPro" id="IPR032854">
    <property type="entry name" value="ALKBH3"/>
</dbReference>
<evidence type="ECO:0000313" key="11">
    <source>
        <dbReference type="Proteomes" id="UP000000233"/>
    </source>
</evidence>
<keyword evidence="6" id="KW-0560">Oxidoreductase</keyword>
<dbReference type="GO" id="GO:0016705">
    <property type="term" value="F:oxidoreductase activity, acting on paired donors, with incorporation or reduction of molecular oxygen"/>
    <property type="evidence" value="ECO:0007669"/>
    <property type="project" value="UniProtKB-ARBA"/>
</dbReference>
<dbReference type="GO" id="GO:0006307">
    <property type="term" value="P:DNA alkylation repair"/>
    <property type="evidence" value="ECO:0007669"/>
    <property type="project" value="InterPro"/>
</dbReference>
<evidence type="ECO:0000256" key="4">
    <source>
        <dbReference type="ARBA" id="ARBA00022842"/>
    </source>
</evidence>
<dbReference type="KEGG" id="psa:PST_2967"/>
<dbReference type="HOGENOM" id="CLU_048788_5_2_6"/>
<gene>
    <name evidence="10" type="ordered locus">PST_2967</name>
</gene>
<comment type="cofactor">
    <cofactor evidence="1">
        <name>Fe(2+)</name>
        <dbReference type="ChEBI" id="CHEBI:29033"/>
    </cofactor>
</comment>
<proteinExistence type="predicted"/>
<dbReference type="InterPro" id="IPR037151">
    <property type="entry name" value="AlkB-like_sf"/>
</dbReference>
<dbReference type="FunFam" id="2.60.120.590:FF:000004">
    <property type="entry name" value="DNA oxidative demethylase ALKBH2"/>
    <property type="match status" value="1"/>
</dbReference>
<dbReference type="AlphaFoldDB" id="A4VNR2"/>
<dbReference type="SUPFAM" id="SSF51197">
    <property type="entry name" value="Clavaminate synthase-like"/>
    <property type="match status" value="1"/>
</dbReference>
<dbReference type="GO" id="GO:0140097">
    <property type="term" value="F:catalytic activity, acting on DNA"/>
    <property type="evidence" value="ECO:0007669"/>
    <property type="project" value="UniProtKB-ARBA"/>
</dbReference>
<organism evidence="10 11">
    <name type="scientific">Stutzerimonas stutzeri (strain A1501)</name>
    <name type="common">Pseudomonas stutzeri</name>
    <dbReference type="NCBI Taxonomy" id="379731"/>
    <lineage>
        <taxon>Bacteria</taxon>
        <taxon>Pseudomonadati</taxon>
        <taxon>Pseudomonadota</taxon>
        <taxon>Gammaproteobacteria</taxon>
        <taxon>Pseudomonadales</taxon>
        <taxon>Pseudomonadaceae</taxon>
        <taxon>Stutzerimonas</taxon>
    </lineage>
</organism>
<keyword evidence="8" id="KW-0234">DNA repair</keyword>
<dbReference type="GO" id="GO:0051213">
    <property type="term" value="F:dioxygenase activity"/>
    <property type="evidence" value="ECO:0007669"/>
    <property type="project" value="UniProtKB-KW"/>
</dbReference>
<evidence type="ECO:0000256" key="8">
    <source>
        <dbReference type="ARBA" id="ARBA00023204"/>
    </source>
</evidence>
<dbReference type="Pfam" id="PF13532">
    <property type="entry name" value="2OG-FeII_Oxy_2"/>
    <property type="match status" value="1"/>
</dbReference>
<dbReference type="PROSITE" id="PS51471">
    <property type="entry name" value="FE2OG_OXY"/>
    <property type="match status" value="1"/>
</dbReference>
<keyword evidence="5" id="KW-0223">Dioxygenase</keyword>
<evidence type="ECO:0000256" key="5">
    <source>
        <dbReference type="ARBA" id="ARBA00022964"/>
    </source>
</evidence>
<dbReference type="GO" id="GO:0016787">
    <property type="term" value="F:hydrolase activity"/>
    <property type="evidence" value="ECO:0007669"/>
    <property type="project" value="UniProtKB-ARBA"/>
</dbReference>
<protein>
    <submittedName>
        <fullName evidence="10">DNA repair system protein</fullName>
    </submittedName>
</protein>
<keyword evidence="4" id="KW-0460">Magnesium</keyword>
<keyword evidence="11" id="KW-1185">Reference proteome</keyword>
<keyword evidence="3" id="KW-0227">DNA damage</keyword>
<name>A4VNR2_STUS1</name>
<dbReference type="InterPro" id="IPR005123">
    <property type="entry name" value="Oxoglu/Fe-dep_dioxygenase_dom"/>
</dbReference>
<dbReference type="GO" id="GO:0032451">
    <property type="term" value="F:demethylase activity"/>
    <property type="evidence" value="ECO:0007669"/>
    <property type="project" value="UniProtKB-ARBA"/>
</dbReference>
<dbReference type="PANTHER" id="PTHR31212:SF4">
    <property type="entry name" value="ALPHA-KETOGLUTARATE-DEPENDENT DIOXYGENASE ALKB HOMOLOG 3"/>
    <property type="match status" value="1"/>
</dbReference>
<dbReference type="EMBL" id="CP000304">
    <property type="protein sequence ID" value="ABP80613.1"/>
    <property type="molecule type" value="Genomic_DNA"/>
</dbReference>
<evidence type="ECO:0000256" key="6">
    <source>
        <dbReference type="ARBA" id="ARBA00023002"/>
    </source>
</evidence>
<dbReference type="InterPro" id="IPR027450">
    <property type="entry name" value="AlkB-like"/>
</dbReference>
<keyword evidence="2" id="KW-0479">Metal-binding</keyword>
<evidence type="ECO:0000256" key="2">
    <source>
        <dbReference type="ARBA" id="ARBA00022723"/>
    </source>
</evidence>